<proteinExistence type="inferred from homology"/>
<keyword evidence="2" id="KW-0472">Membrane</keyword>
<dbReference type="PANTHER" id="PTHR30576">
    <property type="entry name" value="COLANIC BIOSYNTHESIS UDP-GLUCOSE LIPID CARRIER TRANSFERASE"/>
    <property type="match status" value="1"/>
</dbReference>
<keyword evidence="5" id="KW-1185">Reference proteome</keyword>
<accession>A0A378RL00</accession>
<keyword evidence="2" id="KW-0812">Transmembrane</keyword>
<dbReference type="GO" id="GO:0016780">
    <property type="term" value="F:phosphotransferase activity, for other substituted phosphate groups"/>
    <property type="evidence" value="ECO:0007669"/>
    <property type="project" value="TreeGrafter"/>
</dbReference>
<dbReference type="RefSeq" id="WP_115090061.1">
    <property type="nucleotide sequence ID" value="NZ_CP068107.1"/>
</dbReference>
<dbReference type="EMBL" id="UGQL01000001">
    <property type="protein sequence ID" value="STZ27039.1"/>
    <property type="molecule type" value="Genomic_DNA"/>
</dbReference>
<organism evidence="4 5">
    <name type="scientific">Myroides odoratus</name>
    <name type="common">Flavobacterium odoratum</name>
    <dbReference type="NCBI Taxonomy" id="256"/>
    <lineage>
        <taxon>Bacteria</taxon>
        <taxon>Pseudomonadati</taxon>
        <taxon>Bacteroidota</taxon>
        <taxon>Flavobacteriia</taxon>
        <taxon>Flavobacteriales</taxon>
        <taxon>Flavobacteriaceae</taxon>
        <taxon>Myroides</taxon>
    </lineage>
</organism>
<protein>
    <submittedName>
        <fullName evidence="4">Colanic biosynthesis UDP-glucose lipid carrier transferase</fullName>
    </submittedName>
</protein>
<keyword evidence="2" id="KW-1133">Transmembrane helix</keyword>
<evidence type="ECO:0000313" key="5">
    <source>
        <dbReference type="Proteomes" id="UP000255024"/>
    </source>
</evidence>
<feature type="domain" description="Bacterial sugar transferase" evidence="3">
    <location>
        <begin position="7"/>
        <end position="182"/>
    </location>
</feature>
<evidence type="ECO:0000256" key="2">
    <source>
        <dbReference type="SAM" id="Phobius"/>
    </source>
</evidence>
<gene>
    <name evidence="4" type="primary">wcaJ_1</name>
    <name evidence="4" type="ORF">NCTC11179_00566</name>
</gene>
<dbReference type="PANTHER" id="PTHR30576:SF8">
    <property type="entry name" value="UNDECAPRENYL-PHOSPHATE GALACTOSE PHOSPHOTRANSFERASE"/>
    <property type="match status" value="1"/>
</dbReference>
<reference evidence="4 5" key="1">
    <citation type="submission" date="2018-06" db="EMBL/GenBank/DDBJ databases">
        <authorList>
            <consortium name="Pathogen Informatics"/>
            <person name="Doyle S."/>
        </authorList>
    </citation>
    <scope>NUCLEOTIDE SEQUENCE [LARGE SCALE GENOMIC DNA]</scope>
    <source>
        <strain evidence="4 5">NCTC11179</strain>
    </source>
</reference>
<name>A0A378RL00_MYROD</name>
<dbReference type="InterPro" id="IPR003362">
    <property type="entry name" value="Bact_transf"/>
</dbReference>
<evidence type="ECO:0000259" key="3">
    <source>
        <dbReference type="Pfam" id="PF02397"/>
    </source>
</evidence>
<dbReference type="Pfam" id="PF02397">
    <property type="entry name" value="Bac_transf"/>
    <property type="match status" value="1"/>
</dbReference>
<sequence length="202" mass="23311">MYSRFLKRFFDFLIALIAFIVFSPLFLILVIFLAIANQGAGVFFFQERPGMNRQIFKVIKFKTMNDKRDKEGVLLPDVERITKVGKFVRAASLDELPQLLNVIKGDMALVGPRPLLVKYLPLYNDFQNRRHEVRPGITGWAQVNGRNSISWNEKFTLDVYYVEHLSFILDVKILLLTVKKVFMRSGVNADDNTTMQAFKGNN</sequence>
<comment type="similarity">
    <text evidence="1">Belongs to the bacterial sugar transferase family.</text>
</comment>
<dbReference type="Proteomes" id="UP000255024">
    <property type="component" value="Unassembled WGS sequence"/>
</dbReference>
<dbReference type="AlphaFoldDB" id="A0A378RL00"/>
<evidence type="ECO:0000313" key="4">
    <source>
        <dbReference type="EMBL" id="STZ27039.1"/>
    </source>
</evidence>
<keyword evidence="4" id="KW-0808">Transferase</keyword>
<evidence type="ECO:0000256" key="1">
    <source>
        <dbReference type="ARBA" id="ARBA00006464"/>
    </source>
</evidence>
<feature type="transmembrane region" description="Helical" evidence="2">
    <location>
        <begin position="12"/>
        <end position="36"/>
    </location>
</feature>